<name>A0ACC5R3D6_9HYPH</name>
<proteinExistence type="predicted"/>
<gene>
    <name evidence="1" type="ORF">JHL16_12540</name>
</gene>
<sequence length="352" mass="38394">MRRRNFLMSAAGAAGVMAGLAPMSRLSLAQDRPFTFTSWGGALSNAEKEAFIDPFGKLKGIPVINTSPTETAKIKAMVQAQKVEWDLVDVGGRTVWQGGKEGFLDSLDLAKIPNAANLEKGWVSPYGVATSTGATIIAWSKTAFPEGGPQSWADFWDVKRFPGARGLYKFFYYNYEAALLAAGVKRDEVFPYTTEKADMALAKIKELKPHVTVWWGAGAQPPQLLSTGELALSSAWSGRMLAAEAEGAPVGHTYNDGIAWANWWVIPKGAPHRDLAHEAIDYALGKDQQAKLLSLKTYGPVLAAATEGADAETAKILVMNPDNVKNMLILNEEEANKYSYEYEEKWNQLMLG</sequence>
<evidence type="ECO:0000313" key="2">
    <source>
        <dbReference type="Proteomes" id="UP000616151"/>
    </source>
</evidence>
<evidence type="ECO:0000313" key="1">
    <source>
        <dbReference type="EMBL" id="MBK1867176.1"/>
    </source>
</evidence>
<dbReference type="Proteomes" id="UP000616151">
    <property type="component" value="Unassembled WGS sequence"/>
</dbReference>
<dbReference type="EMBL" id="JAENHL010000007">
    <property type="protein sequence ID" value="MBK1867176.1"/>
    <property type="molecule type" value="Genomic_DNA"/>
</dbReference>
<accession>A0ACC5R3D6</accession>
<reference evidence="1" key="1">
    <citation type="submission" date="2021-01" db="EMBL/GenBank/DDBJ databases">
        <authorList>
            <person name="Sun Q."/>
        </authorList>
    </citation>
    <scope>NUCLEOTIDE SEQUENCE</scope>
    <source>
        <strain evidence="1">YIM B02566</strain>
    </source>
</reference>
<organism evidence="1 2">
    <name type="scientific">Taklimakanibacter albus</name>
    <dbReference type="NCBI Taxonomy" id="2800327"/>
    <lineage>
        <taxon>Bacteria</taxon>
        <taxon>Pseudomonadati</taxon>
        <taxon>Pseudomonadota</taxon>
        <taxon>Alphaproteobacteria</taxon>
        <taxon>Hyphomicrobiales</taxon>
        <taxon>Aestuariivirgaceae</taxon>
        <taxon>Taklimakanibacter</taxon>
    </lineage>
</organism>
<keyword evidence="2" id="KW-1185">Reference proteome</keyword>
<comment type="caution">
    <text evidence="1">The sequence shown here is derived from an EMBL/GenBank/DDBJ whole genome shotgun (WGS) entry which is preliminary data.</text>
</comment>
<protein>
    <submittedName>
        <fullName evidence="1">ABC transporter substrate-binding protein</fullName>
    </submittedName>
</protein>